<dbReference type="Proteomes" id="UP001595805">
    <property type="component" value="Unassembled WGS sequence"/>
</dbReference>
<dbReference type="InterPro" id="IPR036781">
    <property type="entry name" value="Smr_assoc-like_sf"/>
</dbReference>
<sequence length="315" mass="35763">MNIGDRVRMLHGNEEGVIRKISGNRVEVEIEDGFQIPAMKNEVVLISQAEEKHFQTRPKEDPAVSYEPTGSHSKPSSLSLAFIPINDQQLSVYLINGSKRSFLVMISGIHGPNKQTLFADRIAAGTHQKFDNRMLQDMDQWPAFHVQAIPIHERLEKAAPAFEKTIKIKGTQFFKHSAKVPMLNKDGYLFRLQDDHQELDIRSLNAELETIKPKQEALKIIKPSASIDLHIEKLVAQPEGMSNSEMLKIQLSEFEKNLDQAIASGMDQITFIHGIGNGVLRKEIHKRLSQMKNINYFQDTQKDRWGYGATLVRIS</sequence>
<comment type="caution">
    <text evidence="3">The sequence shown here is derived from an EMBL/GenBank/DDBJ whole genome shotgun (WGS) entry which is preliminary data.</text>
</comment>
<feature type="domain" description="Smr" evidence="2">
    <location>
        <begin position="258"/>
        <end position="315"/>
    </location>
</feature>
<accession>A0ABV8ATS9</accession>
<dbReference type="InterPro" id="IPR002625">
    <property type="entry name" value="Smr_dom"/>
</dbReference>
<dbReference type="Gene3D" id="3.30.1370.110">
    <property type="match status" value="1"/>
</dbReference>
<dbReference type="SUPFAM" id="SSF158949">
    <property type="entry name" value="Smr-associated domain-like"/>
    <property type="match status" value="1"/>
</dbReference>
<reference evidence="4" key="1">
    <citation type="journal article" date="2019" name="Int. J. Syst. Evol. Microbiol.">
        <title>The Global Catalogue of Microorganisms (GCM) 10K type strain sequencing project: providing services to taxonomists for standard genome sequencing and annotation.</title>
        <authorList>
            <consortium name="The Broad Institute Genomics Platform"/>
            <consortium name="The Broad Institute Genome Sequencing Center for Infectious Disease"/>
            <person name="Wu L."/>
            <person name="Ma J."/>
        </authorList>
    </citation>
    <scope>NUCLEOTIDE SEQUENCE [LARGE SCALE GENOMIC DNA]</scope>
    <source>
        <strain evidence="4">CCUG 60523</strain>
    </source>
</reference>
<evidence type="ECO:0000259" key="2">
    <source>
        <dbReference type="PROSITE" id="PS50828"/>
    </source>
</evidence>
<evidence type="ECO:0000313" key="3">
    <source>
        <dbReference type="EMBL" id="MFC3880380.1"/>
    </source>
</evidence>
<feature type="compositionally biased region" description="Basic and acidic residues" evidence="1">
    <location>
        <begin position="52"/>
        <end position="62"/>
    </location>
</feature>
<dbReference type="Gene3D" id="2.60.40.1600">
    <property type="entry name" value="Smr-associated-like"/>
    <property type="match status" value="1"/>
</dbReference>
<dbReference type="EMBL" id="JBHRZS010000007">
    <property type="protein sequence ID" value="MFC3880380.1"/>
    <property type="molecule type" value="Genomic_DNA"/>
</dbReference>
<feature type="region of interest" description="Disordered" evidence="1">
    <location>
        <begin position="52"/>
        <end position="74"/>
    </location>
</feature>
<dbReference type="Pfam" id="PF01713">
    <property type="entry name" value="Smr"/>
    <property type="match status" value="1"/>
</dbReference>
<name>A0ABV8ATS9_9BACT</name>
<dbReference type="InterPro" id="IPR036063">
    <property type="entry name" value="Smr_dom_sf"/>
</dbReference>
<evidence type="ECO:0000256" key="1">
    <source>
        <dbReference type="SAM" id="MobiDB-lite"/>
    </source>
</evidence>
<protein>
    <submittedName>
        <fullName evidence="3">Smr/MutS family protein</fullName>
    </submittedName>
</protein>
<evidence type="ECO:0000313" key="4">
    <source>
        <dbReference type="Proteomes" id="UP001595805"/>
    </source>
</evidence>
<dbReference type="PROSITE" id="PS50828">
    <property type="entry name" value="SMR"/>
    <property type="match status" value="1"/>
</dbReference>
<gene>
    <name evidence="3" type="ORF">ACFOSV_09350</name>
</gene>
<organism evidence="3 4">
    <name type="scientific">Algoriphagus namhaensis</name>
    <dbReference type="NCBI Taxonomy" id="915353"/>
    <lineage>
        <taxon>Bacteria</taxon>
        <taxon>Pseudomonadati</taxon>
        <taxon>Bacteroidota</taxon>
        <taxon>Cytophagia</taxon>
        <taxon>Cytophagales</taxon>
        <taxon>Cyclobacteriaceae</taxon>
        <taxon>Algoriphagus</taxon>
    </lineage>
</organism>
<keyword evidence="4" id="KW-1185">Reference proteome</keyword>
<dbReference type="RefSeq" id="WP_377905734.1">
    <property type="nucleotide sequence ID" value="NZ_JBHRZS010000007.1"/>
</dbReference>
<proteinExistence type="predicted"/>